<evidence type="ECO:0000256" key="9">
    <source>
        <dbReference type="ARBA" id="ARBA00060683"/>
    </source>
</evidence>
<dbReference type="EMBL" id="SJJR01000007">
    <property type="protein sequence ID" value="TCB97227.1"/>
    <property type="molecule type" value="Genomic_DNA"/>
</dbReference>
<comment type="caution">
    <text evidence="11">The sequence shown here is derived from an EMBL/GenBank/DDBJ whole genome shotgun (WGS) entry which is preliminary data.</text>
</comment>
<sequence>MASTAWPAFLSSEVAEDPYAYYRRLRAESPVHWDEGLGGYLLSRHADVATAYKSPAFSTRNYEVHLEPVFGRSLLQMDGAEHSRKRALVSPYFRGKGLEMWAPVIARNIAGILDRSVTSASEHLVRQFRPGATVDLLTEFCYYLPVYVITDMLGLPHDDYDRFVAWYSAHIDFLGNLHRDPTIAARGRQATEELWDYLTPVIHDRRRHPGDDLISALVTAEVNGESLADDEIKTHITQLLNAGSETTGKALGSLFTHLLSQRELFEAVRADRSQLLPAISETLRFTPPSQMNGRQTTTDVQVEGVTIPAGSLVMLLIASANRDERRFRAPDSFDPGRDDLDHEKAFSAAGEHFAFGFGRHFCLGAMLSRSELLQASNVLLDRFPQMRLADGFQPHWKGLKMRAVEQLLVTL</sequence>
<dbReference type="FunFam" id="1.10.630.10:FF:000018">
    <property type="entry name" value="Cytochrome P450 monooxygenase"/>
    <property type="match status" value="1"/>
</dbReference>
<dbReference type="Proteomes" id="UP000292274">
    <property type="component" value="Unassembled WGS sequence"/>
</dbReference>
<dbReference type="GO" id="GO:0005506">
    <property type="term" value="F:iron ion binding"/>
    <property type="evidence" value="ECO:0007669"/>
    <property type="project" value="InterPro"/>
</dbReference>
<evidence type="ECO:0000313" key="12">
    <source>
        <dbReference type="Proteomes" id="UP000292274"/>
    </source>
</evidence>
<dbReference type="Gene3D" id="1.10.630.10">
    <property type="entry name" value="Cytochrome P450"/>
    <property type="match status" value="1"/>
</dbReference>
<comment type="similarity">
    <text evidence="1 10">Belongs to the cytochrome P450 family.</text>
</comment>
<evidence type="ECO:0000256" key="3">
    <source>
        <dbReference type="ARBA" id="ARBA00022723"/>
    </source>
</evidence>
<keyword evidence="6 10" id="KW-0408">Iron</keyword>
<dbReference type="PANTHER" id="PTHR46696:SF3">
    <property type="entry name" value="PULCHERRIMINIC ACID SYNTHASE"/>
    <property type="match status" value="1"/>
</dbReference>
<evidence type="ECO:0000256" key="5">
    <source>
        <dbReference type="ARBA" id="ARBA00023002"/>
    </source>
</evidence>
<comment type="pathway">
    <text evidence="9">Antibiotic biosynthesis; mycinamicin biosynthesis.</text>
</comment>
<keyword evidence="5 10" id="KW-0560">Oxidoreductase</keyword>
<protein>
    <submittedName>
        <fullName evidence="11">Cytochrome P450</fullName>
    </submittedName>
</protein>
<dbReference type="InterPro" id="IPR001128">
    <property type="entry name" value="Cyt_P450"/>
</dbReference>
<dbReference type="OrthoDB" id="4156795at2"/>
<dbReference type="SUPFAM" id="SSF48264">
    <property type="entry name" value="Cytochrome P450"/>
    <property type="match status" value="1"/>
</dbReference>
<evidence type="ECO:0000256" key="2">
    <source>
        <dbReference type="ARBA" id="ARBA00022617"/>
    </source>
</evidence>
<dbReference type="InterPro" id="IPR036396">
    <property type="entry name" value="Cyt_P450_sf"/>
</dbReference>
<evidence type="ECO:0000256" key="6">
    <source>
        <dbReference type="ARBA" id="ARBA00023004"/>
    </source>
</evidence>
<evidence type="ECO:0000313" key="11">
    <source>
        <dbReference type="EMBL" id="TCB97227.1"/>
    </source>
</evidence>
<dbReference type="AlphaFoldDB" id="A0A4R0GK73"/>
<dbReference type="InterPro" id="IPR002397">
    <property type="entry name" value="Cyt_P450_B"/>
</dbReference>
<keyword evidence="3 10" id="KW-0479">Metal-binding</keyword>
<evidence type="ECO:0000256" key="10">
    <source>
        <dbReference type="RuleBase" id="RU000461"/>
    </source>
</evidence>
<proteinExistence type="inferred from homology"/>
<dbReference type="GO" id="GO:0004497">
    <property type="term" value="F:monooxygenase activity"/>
    <property type="evidence" value="ECO:0007669"/>
    <property type="project" value="UniProtKB-KW"/>
</dbReference>
<reference evidence="11 12" key="1">
    <citation type="submission" date="2019-02" db="EMBL/GenBank/DDBJ databases">
        <title>Jishengella sp. nov., isolated from a root of Zingiber montanum.</title>
        <authorList>
            <person name="Kuncharoen N."/>
            <person name="Kudo T."/>
            <person name="Masahiro Y."/>
            <person name="Ohkuma M."/>
            <person name="Tanasupawat S."/>
        </authorList>
    </citation>
    <scope>NUCLEOTIDE SEQUENCE [LARGE SCALE GENOMIC DNA]</scope>
    <source>
        <strain evidence="11 12">PLAI 1-1</strain>
    </source>
</reference>
<keyword evidence="8" id="KW-0045">Antibiotic biosynthesis</keyword>
<dbReference type="PANTHER" id="PTHR46696">
    <property type="entry name" value="P450, PUTATIVE (EUROFUNG)-RELATED"/>
    <property type="match status" value="1"/>
</dbReference>
<evidence type="ECO:0000256" key="1">
    <source>
        <dbReference type="ARBA" id="ARBA00010617"/>
    </source>
</evidence>
<accession>A0A4R0GK73</accession>
<dbReference type="InterPro" id="IPR017972">
    <property type="entry name" value="Cyt_P450_CS"/>
</dbReference>
<evidence type="ECO:0000256" key="4">
    <source>
        <dbReference type="ARBA" id="ARBA00022857"/>
    </source>
</evidence>
<dbReference type="Pfam" id="PF00067">
    <property type="entry name" value="p450"/>
    <property type="match status" value="1"/>
</dbReference>
<organism evidence="11 12">
    <name type="scientific">Micromonospora zingiberis</name>
    <dbReference type="NCBI Taxonomy" id="2053011"/>
    <lineage>
        <taxon>Bacteria</taxon>
        <taxon>Bacillati</taxon>
        <taxon>Actinomycetota</taxon>
        <taxon>Actinomycetes</taxon>
        <taxon>Micromonosporales</taxon>
        <taxon>Micromonosporaceae</taxon>
        <taxon>Micromonospora</taxon>
    </lineage>
</organism>
<keyword evidence="7 10" id="KW-0503">Monooxygenase</keyword>
<dbReference type="PRINTS" id="PR00385">
    <property type="entry name" value="P450"/>
</dbReference>
<dbReference type="PROSITE" id="PS00086">
    <property type="entry name" value="CYTOCHROME_P450"/>
    <property type="match status" value="1"/>
</dbReference>
<keyword evidence="4" id="KW-0521">NADP</keyword>
<gene>
    <name evidence="11" type="ORF">E0H26_13225</name>
</gene>
<dbReference type="PRINTS" id="PR00359">
    <property type="entry name" value="BP450"/>
</dbReference>
<evidence type="ECO:0000256" key="8">
    <source>
        <dbReference type="ARBA" id="ARBA00023194"/>
    </source>
</evidence>
<evidence type="ECO:0000256" key="7">
    <source>
        <dbReference type="ARBA" id="ARBA00023033"/>
    </source>
</evidence>
<dbReference type="GO" id="GO:0017000">
    <property type="term" value="P:antibiotic biosynthetic process"/>
    <property type="evidence" value="ECO:0007669"/>
    <property type="project" value="UniProtKB-KW"/>
</dbReference>
<keyword evidence="12" id="KW-1185">Reference proteome</keyword>
<keyword evidence="2 10" id="KW-0349">Heme</keyword>
<dbReference type="GO" id="GO:0020037">
    <property type="term" value="F:heme binding"/>
    <property type="evidence" value="ECO:0007669"/>
    <property type="project" value="InterPro"/>
</dbReference>
<name>A0A4R0GK73_9ACTN</name>
<dbReference type="GO" id="GO:0016705">
    <property type="term" value="F:oxidoreductase activity, acting on paired donors, with incorporation or reduction of molecular oxygen"/>
    <property type="evidence" value="ECO:0007669"/>
    <property type="project" value="InterPro"/>
</dbReference>
<dbReference type="RefSeq" id="WP_131303895.1">
    <property type="nucleotide sequence ID" value="NZ_SJJR01000007.1"/>
</dbReference>